<feature type="region of interest" description="Disordered" evidence="1">
    <location>
        <begin position="37"/>
        <end position="59"/>
    </location>
</feature>
<accession>A0AAD6H518</accession>
<proteinExistence type="predicted"/>
<dbReference type="AlphaFoldDB" id="A0AAD6H518"/>
<organism evidence="2 3">
    <name type="scientific">Penicillium hordei</name>
    <dbReference type="NCBI Taxonomy" id="40994"/>
    <lineage>
        <taxon>Eukaryota</taxon>
        <taxon>Fungi</taxon>
        <taxon>Dikarya</taxon>
        <taxon>Ascomycota</taxon>
        <taxon>Pezizomycotina</taxon>
        <taxon>Eurotiomycetes</taxon>
        <taxon>Eurotiomycetidae</taxon>
        <taxon>Eurotiales</taxon>
        <taxon>Aspergillaceae</taxon>
        <taxon>Penicillium</taxon>
    </lineage>
</organism>
<evidence type="ECO:0000256" key="1">
    <source>
        <dbReference type="SAM" id="MobiDB-lite"/>
    </source>
</evidence>
<dbReference type="RefSeq" id="XP_056755415.1">
    <property type="nucleotide sequence ID" value="XM_056895667.1"/>
</dbReference>
<dbReference type="GeneID" id="81585909"/>
<evidence type="ECO:0000313" key="3">
    <source>
        <dbReference type="Proteomes" id="UP001213799"/>
    </source>
</evidence>
<name>A0AAD6H518_9EURO</name>
<keyword evidence="3" id="KW-1185">Reference proteome</keyword>
<protein>
    <submittedName>
        <fullName evidence="2">Uncharacterized protein</fullName>
    </submittedName>
</protein>
<reference evidence="2" key="1">
    <citation type="journal article" date="2023" name="IMA Fungus">
        <title>Comparative genomic study of the Penicillium genus elucidates a diverse pangenome and 15 lateral gene transfer events.</title>
        <authorList>
            <person name="Petersen C."/>
            <person name="Sorensen T."/>
            <person name="Nielsen M.R."/>
            <person name="Sondergaard T.E."/>
            <person name="Sorensen J.L."/>
            <person name="Fitzpatrick D.A."/>
            <person name="Frisvad J.C."/>
            <person name="Nielsen K.L."/>
        </authorList>
    </citation>
    <scope>NUCLEOTIDE SEQUENCE</scope>
    <source>
        <strain evidence="2">IBT 12815</strain>
    </source>
</reference>
<reference evidence="2" key="2">
    <citation type="submission" date="2023-01" db="EMBL/GenBank/DDBJ databases">
        <authorList>
            <person name="Petersen C."/>
        </authorList>
    </citation>
    <scope>NUCLEOTIDE SEQUENCE</scope>
    <source>
        <strain evidence="2">IBT 12815</strain>
    </source>
</reference>
<dbReference type="EMBL" id="JAQJAE010000002">
    <property type="protein sequence ID" value="KAJ5607991.1"/>
    <property type="molecule type" value="Genomic_DNA"/>
</dbReference>
<gene>
    <name evidence="2" type="ORF">N7537_004610</name>
</gene>
<sequence>MSLSTSSASKANVSNHQAVIIDKATIHYKLQADCKSERAKQKVENMIPTTTKDFGGSPD</sequence>
<comment type="caution">
    <text evidence="2">The sequence shown here is derived from an EMBL/GenBank/DDBJ whole genome shotgun (WGS) entry which is preliminary data.</text>
</comment>
<dbReference type="Proteomes" id="UP001213799">
    <property type="component" value="Unassembled WGS sequence"/>
</dbReference>
<evidence type="ECO:0000313" key="2">
    <source>
        <dbReference type="EMBL" id="KAJ5607991.1"/>
    </source>
</evidence>